<keyword evidence="3" id="KW-1185">Reference proteome</keyword>
<evidence type="ECO:0000313" key="2">
    <source>
        <dbReference type="EMBL" id="KAH3699569.1"/>
    </source>
</evidence>
<proteinExistence type="predicted"/>
<sequence length="71" mass="7964">MHCINPHHHHEPPPTTTNHTNTTTTKPPPTTTTTVVHSDKKNVFTQWLLLQLIAHIGGHACFTNSPCFDKM</sequence>
<dbReference type="AlphaFoldDB" id="A0A9D3YFF2"/>
<feature type="region of interest" description="Disordered" evidence="1">
    <location>
        <begin position="1"/>
        <end position="35"/>
    </location>
</feature>
<feature type="compositionally biased region" description="Basic residues" evidence="1">
    <location>
        <begin position="1"/>
        <end position="10"/>
    </location>
</feature>
<reference evidence="2" key="1">
    <citation type="journal article" date="2019" name="bioRxiv">
        <title>The Genome of the Zebra Mussel, Dreissena polymorpha: A Resource for Invasive Species Research.</title>
        <authorList>
            <person name="McCartney M.A."/>
            <person name="Auch B."/>
            <person name="Kono T."/>
            <person name="Mallez S."/>
            <person name="Zhang Y."/>
            <person name="Obille A."/>
            <person name="Becker A."/>
            <person name="Abrahante J.E."/>
            <person name="Garbe J."/>
            <person name="Badalamenti J.P."/>
            <person name="Herman A."/>
            <person name="Mangelson H."/>
            <person name="Liachko I."/>
            <person name="Sullivan S."/>
            <person name="Sone E.D."/>
            <person name="Koren S."/>
            <person name="Silverstein K.A.T."/>
            <person name="Beckman K.B."/>
            <person name="Gohl D.M."/>
        </authorList>
    </citation>
    <scope>NUCLEOTIDE SEQUENCE</scope>
    <source>
        <strain evidence="2">Duluth1</strain>
        <tissue evidence="2">Whole animal</tissue>
    </source>
</reference>
<name>A0A9D3YFF2_DREPO</name>
<accession>A0A9D3YFF2</accession>
<dbReference type="Proteomes" id="UP000828390">
    <property type="component" value="Unassembled WGS sequence"/>
</dbReference>
<organism evidence="2 3">
    <name type="scientific">Dreissena polymorpha</name>
    <name type="common">Zebra mussel</name>
    <name type="synonym">Mytilus polymorpha</name>
    <dbReference type="NCBI Taxonomy" id="45954"/>
    <lineage>
        <taxon>Eukaryota</taxon>
        <taxon>Metazoa</taxon>
        <taxon>Spiralia</taxon>
        <taxon>Lophotrochozoa</taxon>
        <taxon>Mollusca</taxon>
        <taxon>Bivalvia</taxon>
        <taxon>Autobranchia</taxon>
        <taxon>Heteroconchia</taxon>
        <taxon>Euheterodonta</taxon>
        <taxon>Imparidentia</taxon>
        <taxon>Neoheterodontei</taxon>
        <taxon>Myida</taxon>
        <taxon>Dreissenoidea</taxon>
        <taxon>Dreissenidae</taxon>
        <taxon>Dreissena</taxon>
    </lineage>
</organism>
<evidence type="ECO:0000313" key="3">
    <source>
        <dbReference type="Proteomes" id="UP000828390"/>
    </source>
</evidence>
<dbReference type="EMBL" id="JAIWYP010000015">
    <property type="protein sequence ID" value="KAH3699569.1"/>
    <property type="molecule type" value="Genomic_DNA"/>
</dbReference>
<evidence type="ECO:0000256" key="1">
    <source>
        <dbReference type="SAM" id="MobiDB-lite"/>
    </source>
</evidence>
<protein>
    <submittedName>
        <fullName evidence="2">Uncharacterized protein</fullName>
    </submittedName>
</protein>
<comment type="caution">
    <text evidence="2">The sequence shown here is derived from an EMBL/GenBank/DDBJ whole genome shotgun (WGS) entry which is preliminary data.</text>
</comment>
<gene>
    <name evidence="2" type="ORF">DPMN_074526</name>
</gene>
<reference evidence="2" key="2">
    <citation type="submission" date="2020-11" db="EMBL/GenBank/DDBJ databases">
        <authorList>
            <person name="McCartney M.A."/>
            <person name="Auch B."/>
            <person name="Kono T."/>
            <person name="Mallez S."/>
            <person name="Becker A."/>
            <person name="Gohl D.M."/>
            <person name="Silverstein K.A.T."/>
            <person name="Koren S."/>
            <person name="Bechman K.B."/>
            <person name="Herman A."/>
            <person name="Abrahante J.E."/>
            <person name="Garbe J."/>
        </authorList>
    </citation>
    <scope>NUCLEOTIDE SEQUENCE</scope>
    <source>
        <strain evidence="2">Duluth1</strain>
        <tissue evidence="2">Whole animal</tissue>
    </source>
</reference>
<feature type="compositionally biased region" description="Low complexity" evidence="1">
    <location>
        <begin position="16"/>
        <end position="25"/>
    </location>
</feature>